<feature type="transmembrane region" description="Helical" evidence="11">
    <location>
        <begin position="116"/>
        <end position="137"/>
    </location>
</feature>
<evidence type="ECO:0000256" key="1">
    <source>
        <dbReference type="ARBA" id="ARBA00004651"/>
    </source>
</evidence>
<keyword evidence="4 11" id="KW-1133">Transmembrane helix</keyword>
<dbReference type="PROSITE" id="PS50262">
    <property type="entry name" value="G_PROTEIN_RECEP_F1_2"/>
    <property type="match status" value="1"/>
</dbReference>
<evidence type="ECO:0000256" key="11">
    <source>
        <dbReference type="SAM" id="Phobius"/>
    </source>
</evidence>
<evidence type="ECO:0000256" key="7">
    <source>
        <dbReference type="ARBA" id="ARBA00023170"/>
    </source>
</evidence>
<accession>A0A8D2LGE2</accession>
<feature type="transmembrane region" description="Helical" evidence="11">
    <location>
        <begin position="192"/>
        <end position="216"/>
    </location>
</feature>
<evidence type="ECO:0000256" key="10">
    <source>
        <dbReference type="RuleBase" id="RU000688"/>
    </source>
</evidence>
<evidence type="ECO:0000259" key="12">
    <source>
        <dbReference type="PROSITE" id="PS50262"/>
    </source>
</evidence>
<feature type="transmembrane region" description="Helical" evidence="11">
    <location>
        <begin position="44"/>
        <end position="68"/>
    </location>
</feature>
<dbReference type="InterPro" id="IPR017452">
    <property type="entry name" value="GPCR_Rhodpsn_7TM"/>
</dbReference>
<dbReference type="PANTHER" id="PTHR11334">
    <property type="entry name" value="MAS-RELATED G-PROTEIN COUPLED RECEPTOR"/>
    <property type="match status" value="1"/>
</dbReference>
<dbReference type="SUPFAM" id="SSF81321">
    <property type="entry name" value="Family A G protein-coupled receptor-like"/>
    <property type="match status" value="1"/>
</dbReference>
<keyword evidence="2" id="KW-1003">Cell membrane</keyword>
<evidence type="ECO:0000256" key="5">
    <source>
        <dbReference type="ARBA" id="ARBA00023040"/>
    </source>
</evidence>
<feature type="transmembrane region" description="Helical" evidence="11">
    <location>
        <begin position="264"/>
        <end position="286"/>
    </location>
</feature>
<evidence type="ECO:0000256" key="3">
    <source>
        <dbReference type="ARBA" id="ARBA00022692"/>
    </source>
</evidence>
<protein>
    <recommendedName>
        <fullName evidence="12">G-protein coupled receptors family 1 profile domain-containing protein</fullName>
    </recommendedName>
</protein>
<dbReference type="GO" id="GO:0004930">
    <property type="term" value="F:G protein-coupled receptor activity"/>
    <property type="evidence" value="ECO:0007669"/>
    <property type="project" value="UniProtKB-KW"/>
</dbReference>
<reference evidence="13" key="2">
    <citation type="submission" date="2025-09" db="UniProtKB">
        <authorList>
            <consortium name="Ensembl"/>
        </authorList>
    </citation>
    <scope>IDENTIFICATION</scope>
</reference>
<feature type="domain" description="G-protein coupled receptors family 1 profile" evidence="12">
    <location>
        <begin position="60"/>
        <end position="283"/>
    </location>
</feature>
<dbReference type="PROSITE" id="PS00237">
    <property type="entry name" value="G_PROTEIN_RECEP_F1_1"/>
    <property type="match status" value="1"/>
</dbReference>
<evidence type="ECO:0000256" key="8">
    <source>
        <dbReference type="ARBA" id="ARBA00023224"/>
    </source>
</evidence>
<dbReference type="PANTHER" id="PTHR11334:SF68">
    <property type="entry name" value="G-PROTEIN COUPLED RECEPTORS FAMILY 1 PROFILE DOMAIN-CONTAINING PROTEIN-RELATED"/>
    <property type="match status" value="1"/>
</dbReference>
<keyword evidence="5 10" id="KW-0297">G-protein coupled receptor</keyword>
<organism evidence="13 14">
    <name type="scientific">Varanus komodoensis</name>
    <name type="common">Komodo dragon</name>
    <dbReference type="NCBI Taxonomy" id="61221"/>
    <lineage>
        <taxon>Eukaryota</taxon>
        <taxon>Metazoa</taxon>
        <taxon>Chordata</taxon>
        <taxon>Craniata</taxon>
        <taxon>Vertebrata</taxon>
        <taxon>Euteleostomi</taxon>
        <taxon>Lepidosauria</taxon>
        <taxon>Squamata</taxon>
        <taxon>Bifurcata</taxon>
        <taxon>Unidentata</taxon>
        <taxon>Episquamata</taxon>
        <taxon>Toxicofera</taxon>
        <taxon>Anguimorpha</taxon>
        <taxon>Paleoanguimorpha</taxon>
        <taxon>Varanoidea</taxon>
        <taxon>Varanidae</taxon>
        <taxon>Varanus</taxon>
    </lineage>
</organism>
<sequence>RCLVQSLITTLAPKTLMTNVSQTIPFPEHHDINPRWHWKNFMDIFMTFLTAIICLFGLVGNGIVIWLLGFQIKRNSFTTYVLNLAVADSGVLIFLFLWGIKEICRYFRIYIQDYDLAFFLFGLMYCIGQLFLTAISIDRCASILFPIWHRCRRPPHLSTTICALIWVSCSLLGGLHRILLNMPSIRTDISHYLFALLSLVCLPLMIVSSLTLLIKVSQRSRQQRRGKLLSAILFALFFFLVFASPFTVIYILTKLYNFHFNFDLRYFALLCSSVNSSVNPLIYFLVGRNRRGQSRESMKVILQKVFKEEEEPGEHLELRVQSQL</sequence>
<evidence type="ECO:0000256" key="9">
    <source>
        <dbReference type="ARBA" id="ARBA00061394"/>
    </source>
</evidence>
<dbReference type="PRINTS" id="PR00237">
    <property type="entry name" value="GPCRRHODOPSN"/>
</dbReference>
<evidence type="ECO:0000313" key="13">
    <source>
        <dbReference type="Ensembl" id="ENSVKKP00000021695.1"/>
    </source>
</evidence>
<proteinExistence type="inferred from homology"/>
<reference evidence="13" key="1">
    <citation type="submission" date="2025-08" db="UniProtKB">
        <authorList>
            <consortium name="Ensembl"/>
        </authorList>
    </citation>
    <scope>IDENTIFICATION</scope>
</reference>
<keyword evidence="8 10" id="KW-0807">Transducer</keyword>
<feature type="transmembrane region" description="Helical" evidence="11">
    <location>
        <begin position="228"/>
        <end position="252"/>
    </location>
</feature>
<keyword evidence="7 10" id="KW-0675">Receptor</keyword>
<dbReference type="OMA" id="GLECYFC"/>
<comment type="subcellular location">
    <subcellularLocation>
        <location evidence="1">Cell membrane</location>
        <topology evidence="1">Multi-pass membrane protein</topology>
    </subcellularLocation>
</comment>
<evidence type="ECO:0000256" key="6">
    <source>
        <dbReference type="ARBA" id="ARBA00023136"/>
    </source>
</evidence>
<keyword evidence="14" id="KW-1185">Reference proteome</keyword>
<dbReference type="FunFam" id="1.20.1070.10:FF:000193">
    <property type="entry name" value="Mas-related G-protein coupled receptor member E"/>
    <property type="match status" value="1"/>
</dbReference>
<dbReference type="GO" id="GO:0005886">
    <property type="term" value="C:plasma membrane"/>
    <property type="evidence" value="ECO:0007669"/>
    <property type="project" value="UniProtKB-SubCell"/>
</dbReference>
<evidence type="ECO:0000256" key="4">
    <source>
        <dbReference type="ARBA" id="ARBA00022989"/>
    </source>
</evidence>
<keyword evidence="6 11" id="KW-0472">Membrane</keyword>
<dbReference type="InterPro" id="IPR026234">
    <property type="entry name" value="MRGPCRFAMILY"/>
</dbReference>
<dbReference type="AlphaFoldDB" id="A0A8D2LGE2"/>
<name>A0A8D2LGE2_VARKO</name>
<dbReference type="Gene3D" id="1.20.1070.10">
    <property type="entry name" value="Rhodopsin 7-helix transmembrane proteins"/>
    <property type="match status" value="1"/>
</dbReference>
<dbReference type="Proteomes" id="UP000694545">
    <property type="component" value="Unplaced"/>
</dbReference>
<keyword evidence="3 10" id="KW-0812">Transmembrane</keyword>
<feature type="transmembrane region" description="Helical" evidence="11">
    <location>
        <begin position="80"/>
        <end position="100"/>
    </location>
</feature>
<dbReference type="PRINTS" id="PR02108">
    <property type="entry name" value="MRGPCRFAMILY"/>
</dbReference>
<evidence type="ECO:0000313" key="14">
    <source>
        <dbReference type="Proteomes" id="UP000694545"/>
    </source>
</evidence>
<dbReference type="InterPro" id="IPR000276">
    <property type="entry name" value="GPCR_Rhodpsn"/>
</dbReference>
<evidence type="ECO:0000256" key="2">
    <source>
        <dbReference type="ARBA" id="ARBA00022475"/>
    </source>
</evidence>
<feature type="transmembrane region" description="Helical" evidence="11">
    <location>
        <begin position="157"/>
        <end position="180"/>
    </location>
</feature>
<dbReference type="Ensembl" id="ENSVKKT00000022239.1">
    <property type="protein sequence ID" value="ENSVKKP00000021695.1"/>
    <property type="gene ID" value="ENSVKKG00000014503.1"/>
</dbReference>
<dbReference type="Pfam" id="PF00001">
    <property type="entry name" value="7tm_1"/>
    <property type="match status" value="1"/>
</dbReference>
<comment type="similarity">
    <text evidence="9">Belongs to the G-protein coupled receptor 1 family. Mas subfamily.</text>
</comment>